<sequence>MSGSAFVMSRGLQAAAKGMWATVKKRGITPRAQGAVMWSLAIAINTTGVVLGYLWGPEALLQLLVPGVGSIIAAGLVSYSIRK</sequence>
<keyword evidence="1" id="KW-0812">Transmembrane</keyword>
<feature type="transmembrane region" description="Helical" evidence="1">
    <location>
        <begin position="61"/>
        <end position="81"/>
    </location>
</feature>
<evidence type="ECO:0000256" key="1">
    <source>
        <dbReference type="SAM" id="Phobius"/>
    </source>
</evidence>
<keyword evidence="1" id="KW-1133">Transmembrane helix</keyword>
<dbReference type="EMBL" id="CP108222">
    <property type="protein sequence ID" value="WTT19801.1"/>
    <property type="molecule type" value="Genomic_DNA"/>
</dbReference>
<accession>A0AAU2A8A8</accession>
<reference evidence="2" key="1">
    <citation type="submission" date="2022-10" db="EMBL/GenBank/DDBJ databases">
        <title>The complete genomes of actinobacterial strains from the NBC collection.</title>
        <authorList>
            <person name="Joergensen T.S."/>
            <person name="Alvarez Arevalo M."/>
            <person name="Sterndorff E.B."/>
            <person name="Faurdal D."/>
            <person name="Vuksanovic O."/>
            <person name="Mourched A.-S."/>
            <person name="Charusanti P."/>
            <person name="Shaw S."/>
            <person name="Blin K."/>
            <person name="Weber T."/>
        </authorList>
    </citation>
    <scope>NUCLEOTIDE SEQUENCE</scope>
    <source>
        <strain evidence="2">NBC_00093</strain>
    </source>
</reference>
<organism evidence="2">
    <name type="scientific">Streptomyces sp. NBC_00093</name>
    <dbReference type="NCBI Taxonomy" id="2975649"/>
    <lineage>
        <taxon>Bacteria</taxon>
        <taxon>Bacillati</taxon>
        <taxon>Actinomycetota</taxon>
        <taxon>Actinomycetes</taxon>
        <taxon>Kitasatosporales</taxon>
        <taxon>Streptomycetaceae</taxon>
        <taxon>Streptomyces</taxon>
    </lineage>
</organism>
<gene>
    <name evidence="2" type="ORF">OHA22_31895</name>
</gene>
<name>A0AAU2A8A8_9ACTN</name>
<dbReference type="AlphaFoldDB" id="A0AAU2A8A8"/>
<evidence type="ECO:0000313" key="2">
    <source>
        <dbReference type="EMBL" id="WTT19801.1"/>
    </source>
</evidence>
<feature type="transmembrane region" description="Helical" evidence="1">
    <location>
        <begin position="35"/>
        <end position="55"/>
    </location>
</feature>
<proteinExistence type="predicted"/>
<keyword evidence="1" id="KW-0472">Membrane</keyword>
<protein>
    <submittedName>
        <fullName evidence="2">Uncharacterized protein</fullName>
    </submittedName>
</protein>